<dbReference type="EMBL" id="FNJI01000052">
    <property type="protein sequence ID" value="SDP78523.1"/>
    <property type="molecule type" value="Genomic_DNA"/>
</dbReference>
<evidence type="ECO:0000313" key="1">
    <source>
        <dbReference type="EMBL" id="SDP78523.1"/>
    </source>
</evidence>
<accession>A0A1H0VJK0</accession>
<evidence type="ECO:0000313" key="2">
    <source>
        <dbReference type="Proteomes" id="UP000199073"/>
    </source>
</evidence>
<reference evidence="1 2" key="1">
    <citation type="submission" date="2016-10" db="EMBL/GenBank/DDBJ databases">
        <authorList>
            <person name="de Groot N.N."/>
        </authorList>
    </citation>
    <scope>NUCLEOTIDE SEQUENCE [LARGE SCALE GENOMIC DNA]</scope>
    <source>
        <strain evidence="1 2">DSM 12130</strain>
    </source>
</reference>
<proteinExistence type="predicted"/>
<protein>
    <submittedName>
        <fullName evidence="1">Uncharacterized protein</fullName>
    </submittedName>
</protein>
<dbReference type="STRING" id="91360.SAMN05660330_04100"/>
<dbReference type="AlphaFoldDB" id="A0A1H0VJK0"/>
<name>A0A1H0VJK0_9BACT</name>
<gene>
    <name evidence="1" type="ORF">SAMN05660330_04100</name>
</gene>
<dbReference type="Proteomes" id="UP000199073">
    <property type="component" value="Unassembled WGS sequence"/>
</dbReference>
<organism evidence="1 2">
    <name type="scientific">Desulforhopalus singaporensis</name>
    <dbReference type="NCBI Taxonomy" id="91360"/>
    <lineage>
        <taxon>Bacteria</taxon>
        <taxon>Pseudomonadati</taxon>
        <taxon>Thermodesulfobacteriota</taxon>
        <taxon>Desulfobulbia</taxon>
        <taxon>Desulfobulbales</taxon>
        <taxon>Desulfocapsaceae</taxon>
        <taxon>Desulforhopalus</taxon>
    </lineage>
</organism>
<keyword evidence="2" id="KW-1185">Reference proteome</keyword>
<sequence>MSRVKSEHADLVAKCLASLKIKRDQGYDLDSGDYPMIEYLYDFRVCK</sequence>